<dbReference type="PANTHER" id="PTHR31672">
    <property type="entry name" value="BNACNNG10540D PROTEIN"/>
    <property type="match status" value="1"/>
</dbReference>
<dbReference type="SUPFAM" id="SSF50965">
    <property type="entry name" value="Galactose oxidase, central domain"/>
    <property type="match status" value="1"/>
</dbReference>
<dbReference type="EMBL" id="JACXVP010000012">
    <property type="protein sequence ID" value="KAG5569919.1"/>
    <property type="molecule type" value="Genomic_DNA"/>
</dbReference>
<proteinExistence type="predicted"/>
<dbReference type="InterPro" id="IPR001810">
    <property type="entry name" value="F-box_dom"/>
</dbReference>
<protein>
    <recommendedName>
        <fullName evidence="1">F-box domain-containing protein</fullName>
    </recommendedName>
</protein>
<dbReference type="SUPFAM" id="SSF81383">
    <property type="entry name" value="F-box domain"/>
    <property type="match status" value="1"/>
</dbReference>
<comment type="caution">
    <text evidence="2">The sequence shown here is derived from an EMBL/GenBank/DDBJ whole genome shotgun (WGS) entry which is preliminary data.</text>
</comment>
<dbReference type="PANTHER" id="PTHR31672:SF13">
    <property type="entry name" value="F-BOX PROTEIN CPR30-LIKE"/>
    <property type="match status" value="1"/>
</dbReference>
<dbReference type="NCBIfam" id="TIGR01640">
    <property type="entry name" value="F_box_assoc_1"/>
    <property type="match status" value="1"/>
</dbReference>
<evidence type="ECO:0000313" key="2">
    <source>
        <dbReference type="EMBL" id="KAG5569919.1"/>
    </source>
</evidence>
<dbReference type="InterPro" id="IPR015915">
    <property type="entry name" value="Kelch-typ_b-propeller"/>
</dbReference>
<dbReference type="Gene3D" id="1.20.1280.50">
    <property type="match status" value="1"/>
</dbReference>
<sequence length="471" mass="55571">MDVPQLDSSNIVSLVESPIPIDQSLKIYPDIQYFSSNGILLITYSDDIIVMWNPTTRESRRIPSPILNKHGGHYNFCYFPRIDDYKIFRLGYDHKEIDIFSTKGNTWKSIGTFPPNYYFLAYNVVMADGIVYMTAKRKENLSNYTILRFCLEKEQFQEELLFPYAIPRSRHFLFSLGEKLCFIRLLEGNHKINREFWLYMMKTNSWNKILTLPLTRENCVRPLSFMKNGGMMFQKFDSSGFVAYNSTTHKLEQVNVAGIEGLYFIFVSNPNPSNVFTQNLSHDIIIDILTKLPVKSLIRFKNACKSWYSLIKDDKFIKQHYDTHKNCQKYFMVYRKYNMNNQFNCYHYTMNVPQLDSSSDAFLLESPVSIDESPTVYPNIQYFSSNGILLITYFDDIIVMWNPTTRESRRIPSPFRNRCGGFYDFIYFPRIDDYKIFRLGPRLVNGDMEIDIFSTVEIDWPVSSKLLFLWY</sequence>
<reference evidence="2 3" key="1">
    <citation type="submission" date="2020-09" db="EMBL/GenBank/DDBJ databases">
        <title>De no assembly of potato wild relative species, Solanum commersonii.</title>
        <authorList>
            <person name="Cho K."/>
        </authorList>
    </citation>
    <scope>NUCLEOTIDE SEQUENCE [LARGE SCALE GENOMIC DNA]</scope>
    <source>
        <strain evidence="2">LZ3.2</strain>
        <tissue evidence="2">Leaf</tissue>
    </source>
</reference>
<dbReference type="Gene3D" id="2.120.10.80">
    <property type="entry name" value="Kelch-type beta propeller"/>
    <property type="match status" value="1"/>
</dbReference>
<dbReference type="InterPro" id="IPR011043">
    <property type="entry name" value="Gal_Oxase/kelch_b-propeller"/>
</dbReference>
<dbReference type="InterPro" id="IPR017451">
    <property type="entry name" value="F-box-assoc_interact_dom"/>
</dbReference>
<gene>
    <name evidence="2" type="ORF">H5410_059685</name>
</gene>
<dbReference type="OrthoDB" id="1086486at2759"/>
<dbReference type="PROSITE" id="PS50181">
    <property type="entry name" value="FBOX"/>
    <property type="match status" value="1"/>
</dbReference>
<dbReference type="CDD" id="cd22157">
    <property type="entry name" value="F-box_AtFBW1-like"/>
    <property type="match status" value="1"/>
</dbReference>
<dbReference type="Proteomes" id="UP000824120">
    <property type="component" value="Chromosome 12"/>
</dbReference>
<accession>A0A9J5W3F3</accession>
<dbReference type="Pfam" id="PF07734">
    <property type="entry name" value="FBA_1"/>
    <property type="match status" value="2"/>
</dbReference>
<dbReference type="InterPro" id="IPR050796">
    <property type="entry name" value="SCF_F-box_component"/>
</dbReference>
<feature type="domain" description="F-box" evidence="1">
    <location>
        <begin position="274"/>
        <end position="320"/>
    </location>
</feature>
<dbReference type="Pfam" id="PF00646">
    <property type="entry name" value="F-box"/>
    <property type="match status" value="1"/>
</dbReference>
<keyword evidence="3" id="KW-1185">Reference proteome</keyword>
<dbReference type="AlphaFoldDB" id="A0A9J5W3F3"/>
<dbReference type="SMART" id="SM00256">
    <property type="entry name" value="FBOX"/>
    <property type="match status" value="1"/>
</dbReference>
<dbReference type="InterPro" id="IPR036047">
    <property type="entry name" value="F-box-like_dom_sf"/>
</dbReference>
<evidence type="ECO:0000313" key="3">
    <source>
        <dbReference type="Proteomes" id="UP000824120"/>
    </source>
</evidence>
<evidence type="ECO:0000259" key="1">
    <source>
        <dbReference type="PROSITE" id="PS50181"/>
    </source>
</evidence>
<organism evidence="2 3">
    <name type="scientific">Solanum commersonii</name>
    <name type="common">Commerson's wild potato</name>
    <name type="synonym">Commerson's nightshade</name>
    <dbReference type="NCBI Taxonomy" id="4109"/>
    <lineage>
        <taxon>Eukaryota</taxon>
        <taxon>Viridiplantae</taxon>
        <taxon>Streptophyta</taxon>
        <taxon>Embryophyta</taxon>
        <taxon>Tracheophyta</taxon>
        <taxon>Spermatophyta</taxon>
        <taxon>Magnoliopsida</taxon>
        <taxon>eudicotyledons</taxon>
        <taxon>Gunneridae</taxon>
        <taxon>Pentapetalae</taxon>
        <taxon>asterids</taxon>
        <taxon>lamiids</taxon>
        <taxon>Solanales</taxon>
        <taxon>Solanaceae</taxon>
        <taxon>Solanoideae</taxon>
        <taxon>Solaneae</taxon>
        <taxon>Solanum</taxon>
    </lineage>
</organism>
<name>A0A9J5W3F3_SOLCO</name>
<dbReference type="InterPro" id="IPR006527">
    <property type="entry name" value="F-box-assoc_dom_typ1"/>
</dbReference>